<evidence type="ECO:0000313" key="4">
    <source>
        <dbReference type="Proteomes" id="UP000741013"/>
    </source>
</evidence>
<reference evidence="3 4" key="1">
    <citation type="submission" date="2021-03" db="EMBL/GenBank/DDBJ databases">
        <title>Sequencing the genomes of 1000 actinobacteria strains.</title>
        <authorList>
            <person name="Klenk H.-P."/>
        </authorList>
    </citation>
    <scope>NUCLEOTIDE SEQUENCE [LARGE SCALE GENOMIC DNA]</scope>
    <source>
        <strain evidence="3 4">DSM 45510</strain>
    </source>
</reference>
<sequence length="159" mass="18101">MIHPLLTRLGRTRAFTAVAPHVLPRLDMVVHRMTRGRWLPSRMLLPTVVLTTRGHRSGQERATPLCAHRFGDGSWLVAATNFGREDHPAWSTNLLRHPHGTVTADHPPHAVTATLLNGEDVARQRQHILRVLPVFDYYAARARRDIRVFHLMPVDPERS</sequence>
<dbReference type="Pfam" id="PF04075">
    <property type="entry name" value="F420H2_quin_red"/>
    <property type="match status" value="1"/>
</dbReference>
<dbReference type="InterPro" id="IPR004378">
    <property type="entry name" value="F420H2_quin_Rdtase"/>
</dbReference>
<dbReference type="NCBIfam" id="TIGR00026">
    <property type="entry name" value="hi_GC_TIGR00026"/>
    <property type="match status" value="1"/>
</dbReference>
<proteinExistence type="inferred from homology"/>
<dbReference type="Proteomes" id="UP000741013">
    <property type="component" value="Unassembled WGS sequence"/>
</dbReference>
<dbReference type="PANTHER" id="PTHR39428">
    <property type="entry name" value="F420H(2)-DEPENDENT QUINONE REDUCTASE RV1261C"/>
    <property type="match status" value="1"/>
</dbReference>
<evidence type="ECO:0000256" key="2">
    <source>
        <dbReference type="ARBA" id="ARBA00049106"/>
    </source>
</evidence>
<name>A0ABS4PW97_9PSEU</name>
<evidence type="ECO:0000313" key="3">
    <source>
        <dbReference type="EMBL" id="MBP2183706.1"/>
    </source>
</evidence>
<dbReference type="PANTHER" id="PTHR39428:SF1">
    <property type="entry name" value="F420H(2)-DEPENDENT QUINONE REDUCTASE RV1261C"/>
    <property type="match status" value="1"/>
</dbReference>
<accession>A0ABS4PW97</accession>
<organism evidence="3 4">
    <name type="scientific">Amycolatopsis magusensis</name>
    <dbReference type="NCBI Taxonomy" id="882444"/>
    <lineage>
        <taxon>Bacteria</taxon>
        <taxon>Bacillati</taxon>
        <taxon>Actinomycetota</taxon>
        <taxon>Actinomycetes</taxon>
        <taxon>Pseudonocardiales</taxon>
        <taxon>Pseudonocardiaceae</taxon>
        <taxon>Amycolatopsis</taxon>
    </lineage>
</organism>
<evidence type="ECO:0000256" key="1">
    <source>
        <dbReference type="ARBA" id="ARBA00008710"/>
    </source>
</evidence>
<dbReference type="RefSeq" id="WP_209666841.1">
    <property type="nucleotide sequence ID" value="NZ_JAGGMS010000001.1"/>
</dbReference>
<gene>
    <name evidence="3" type="ORF">JOM49_005232</name>
</gene>
<keyword evidence="4" id="KW-1185">Reference proteome</keyword>
<comment type="caution">
    <text evidence="3">The sequence shown here is derived from an EMBL/GenBank/DDBJ whole genome shotgun (WGS) entry which is preliminary data.</text>
</comment>
<dbReference type="EMBL" id="JAGGMS010000001">
    <property type="protein sequence ID" value="MBP2183706.1"/>
    <property type="molecule type" value="Genomic_DNA"/>
</dbReference>
<protein>
    <submittedName>
        <fullName evidence="3">Deazaflavin-dependent oxidoreductase (Nitroreductase family)</fullName>
    </submittedName>
</protein>
<dbReference type="Gene3D" id="2.30.110.10">
    <property type="entry name" value="Electron Transport, Fmn-binding Protein, Chain A"/>
    <property type="match status" value="1"/>
</dbReference>
<dbReference type="InterPro" id="IPR012349">
    <property type="entry name" value="Split_barrel_FMN-bd"/>
</dbReference>
<comment type="similarity">
    <text evidence="1">Belongs to the F420H(2)-dependent quinone reductase family.</text>
</comment>
<comment type="catalytic activity">
    <reaction evidence="2">
        <text>oxidized coenzyme F420-(gamma-L-Glu)(n) + a quinol + H(+) = reduced coenzyme F420-(gamma-L-Glu)(n) + a quinone</text>
        <dbReference type="Rhea" id="RHEA:39663"/>
        <dbReference type="Rhea" id="RHEA-COMP:12939"/>
        <dbReference type="Rhea" id="RHEA-COMP:14378"/>
        <dbReference type="ChEBI" id="CHEBI:15378"/>
        <dbReference type="ChEBI" id="CHEBI:24646"/>
        <dbReference type="ChEBI" id="CHEBI:132124"/>
        <dbReference type="ChEBI" id="CHEBI:133980"/>
        <dbReference type="ChEBI" id="CHEBI:139511"/>
    </reaction>
</comment>